<dbReference type="OrthoDB" id="2381770at2"/>
<evidence type="ECO:0008006" key="3">
    <source>
        <dbReference type="Google" id="ProtNLM"/>
    </source>
</evidence>
<accession>A0A410Q7Y0</accession>
<gene>
    <name evidence="1" type="ORF">EQM13_00165</name>
</gene>
<dbReference type="RefSeq" id="WP_071140647.1">
    <property type="nucleotide sequence ID" value="NZ_CP035282.1"/>
</dbReference>
<evidence type="ECO:0000313" key="2">
    <source>
        <dbReference type="Proteomes" id="UP000287969"/>
    </source>
</evidence>
<dbReference type="GO" id="GO:0009143">
    <property type="term" value="P:nucleoside triphosphate catabolic process"/>
    <property type="evidence" value="ECO:0007669"/>
    <property type="project" value="InterPro"/>
</dbReference>
<keyword evidence="2" id="KW-1185">Reference proteome</keyword>
<sequence length="107" mass="12432">MINDKDINITKNLKTIEWLKSELLMSIASLYELMSKGGENVKEDASDLISNIILISYLLGKRLGISYENIDLKVENKLKLGLVENHKIEKWYGDFSELIENFRLRKE</sequence>
<organism evidence="1 2">
    <name type="scientific">Acidilutibacter cellobiosedens</name>
    <dbReference type="NCBI Taxonomy" id="2507161"/>
    <lineage>
        <taxon>Bacteria</taxon>
        <taxon>Bacillati</taxon>
        <taxon>Bacillota</taxon>
        <taxon>Tissierellia</taxon>
        <taxon>Tissierellales</taxon>
        <taxon>Acidilutibacteraceae</taxon>
        <taxon>Acidilutibacter</taxon>
    </lineage>
</organism>
<dbReference type="AlphaFoldDB" id="A0A410Q7Y0"/>
<reference evidence="2" key="1">
    <citation type="submission" date="2019-01" db="EMBL/GenBank/DDBJ databases">
        <title>Draft genomes of a novel of Sporanaerobacter strains.</title>
        <authorList>
            <person name="Ma S."/>
        </authorList>
    </citation>
    <scope>NUCLEOTIDE SEQUENCE [LARGE SCALE GENOMIC DNA]</scope>
    <source>
        <strain evidence="2">NJN-17</strain>
    </source>
</reference>
<dbReference type="GO" id="GO:0047429">
    <property type="term" value="F:nucleoside triphosphate diphosphatase activity"/>
    <property type="evidence" value="ECO:0007669"/>
    <property type="project" value="InterPro"/>
</dbReference>
<dbReference type="InterPro" id="IPR025984">
    <property type="entry name" value="DCTPP"/>
</dbReference>
<dbReference type="Pfam" id="PF12643">
    <property type="entry name" value="MazG-like"/>
    <property type="match status" value="1"/>
</dbReference>
<dbReference type="EMBL" id="CP035282">
    <property type="protein sequence ID" value="QAT60095.1"/>
    <property type="molecule type" value="Genomic_DNA"/>
</dbReference>
<protein>
    <recommendedName>
        <fullName evidence="3">MazG-like family protein</fullName>
    </recommendedName>
</protein>
<name>A0A410Q7Y0_9FIRM</name>
<dbReference type="Proteomes" id="UP000287969">
    <property type="component" value="Chromosome"/>
</dbReference>
<dbReference type="KEGG" id="spoa:EQM13_00165"/>
<proteinExistence type="predicted"/>
<evidence type="ECO:0000313" key="1">
    <source>
        <dbReference type="EMBL" id="QAT60095.1"/>
    </source>
</evidence>